<evidence type="ECO:0000313" key="3">
    <source>
        <dbReference type="Proteomes" id="UP000266841"/>
    </source>
</evidence>
<gene>
    <name evidence="2" type="ORF">THAOC_08647</name>
</gene>
<dbReference type="AlphaFoldDB" id="K0SUF5"/>
<dbReference type="OrthoDB" id="10610493at2759"/>
<name>K0SUF5_THAOC</name>
<evidence type="ECO:0000313" key="2">
    <source>
        <dbReference type="EMBL" id="EJK70033.1"/>
    </source>
</evidence>
<dbReference type="EMBL" id="AGNL01009172">
    <property type="protein sequence ID" value="EJK70033.1"/>
    <property type="molecule type" value="Genomic_DNA"/>
</dbReference>
<evidence type="ECO:0000256" key="1">
    <source>
        <dbReference type="SAM" id="MobiDB-lite"/>
    </source>
</evidence>
<proteinExistence type="predicted"/>
<accession>K0SUF5</accession>
<comment type="caution">
    <text evidence="2">The sequence shown here is derived from an EMBL/GenBank/DDBJ whole genome shotgun (WGS) entry which is preliminary data.</text>
</comment>
<sequence length="127" mass="14404">MRLLLLLPVVAAFRVELDDVAAAYGRGATVVTSFPRGGASRVEGEDTEDTGVDNDNTIDNVDDADDNFDLEKESREIYAKEVEEIRAGQRFILKQQRRRELDKTWLDRGITAVVETIENIFRWTVTD</sequence>
<protein>
    <submittedName>
        <fullName evidence="2">Uncharacterized protein</fullName>
    </submittedName>
</protein>
<reference evidence="2 3" key="1">
    <citation type="journal article" date="2012" name="Genome Biol.">
        <title>Genome and low-iron response of an oceanic diatom adapted to chronic iron limitation.</title>
        <authorList>
            <person name="Lommer M."/>
            <person name="Specht M."/>
            <person name="Roy A.S."/>
            <person name="Kraemer L."/>
            <person name="Andreson R."/>
            <person name="Gutowska M.A."/>
            <person name="Wolf J."/>
            <person name="Bergner S.V."/>
            <person name="Schilhabel M.B."/>
            <person name="Klostermeier U.C."/>
            <person name="Beiko R.G."/>
            <person name="Rosenstiel P."/>
            <person name="Hippler M."/>
            <person name="Laroche J."/>
        </authorList>
    </citation>
    <scope>NUCLEOTIDE SEQUENCE [LARGE SCALE GENOMIC DNA]</scope>
    <source>
        <strain evidence="2 3">CCMP1005</strain>
    </source>
</reference>
<organism evidence="2 3">
    <name type="scientific">Thalassiosira oceanica</name>
    <name type="common">Marine diatom</name>
    <dbReference type="NCBI Taxonomy" id="159749"/>
    <lineage>
        <taxon>Eukaryota</taxon>
        <taxon>Sar</taxon>
        <taxon>Stramenopiles</taxon>
        <taxon>Ochrophyta</taxon>
        <taxon>Bacillariophyta</taxon>
        <taxon>Coscinodiscophyceae</taxon>
        <taxon>Thalassiosirophycidae</taxon>
        <taxon>Thalassiosirales</taxon>
        <taxon>Thalassiosiraceae</taxon>
        <taxon>Thalassiosira</taxon>
    </lineage>
</organism>
<dbReference type="eggNOG" id="ENOG502TCSN">
    <property type="taxonomic scope" value="Eukaryota"/>
</dbReference>
<feature type="region of interest" description="Disordered" evidence="1">
    <location>
        <begin position="35"/>
        <end position="65"/>
    </location>
</feature>
<keyword evidence="3" id="KW-1185">Reference proteome</keyword>
<dbReference type="Proteomes" id="UP000266841">
    <property type="component" value="Unassembled WGS sequence"/>
</dbReference>